<proteinExistence type="predicted"/>
<evidence type="ECO:0000313" key="2">
    <source>
        <dbReference type="Proteomes" id="UP000478052"/>
    </source>
</evidence>
<organism evidence="1 2">
    <name type="scientific">Aphis craccivora</name>
    <name type="common">Cowpea aphid</name>
    <dbReference type="NCBI Taxonomy" id="307492"/>
    <lineage>
        <taxon>Eukaryota</taxon>
        <taxon>Metazoa</taxon>
        <taxon>Ecdysozoa</taxon>
        <taxon>Arthropoda</taxon>
        <taxon>Hexapoda</taxon>
        <taxon>Insecta</taxon>
        <taxon>Pterygota</taxon>
        <taxon>Neoptera</taxon>
        <taxon>Paraneoptera</taxon>
        <taxon>Hemiptera</taxon>
        <taxon>Sternorrhyncha</taxon>
        <taxon>Aphidomorpha</taxon>
        <taxon>Aphidoidea</taxon>
        <taxon>Aphididae</taxon>
        <taxon>Aphidini</taxon>
        <taxon>Aphis</taxon>
        <taxon>Aphis</taxon>
    </lineage>
</organism>
<dbReference type="OrthoDB" id="6597291at2759"/>
<sequence>MVLEYIKFYLNQSGRTVFHIIVVKPSNLNKIQIFQSKCLRQITKAPYYISNDTLHRDLGIPIVQNVEKTYKRLHSKCLNHYNPLISELSTNAISGDPRR</sequence>
<comment type="caution">
    <text evidence="1">The sequence shown here is derived from an EMBL/GenBank/DDBJ whole genome shotgun (WGS) entry which is preliminary data.</text>
</comment>
<keyword evidence="2" id="KW-1185">Reference proteome</keyword>
<name>A0A6G0ZHU3_APHCR</name>
<reference evidence="1 2" key="1">
    <citation type="submission" date="2019-08" db="EMBL/GenBank/DDBJ databases">
        <title>Whole genome of Aphis craccivora.</title>
        <authorList>
            <person name="Voronova N.V."/>
            <person name="Shulinski R.S."/>
            <person name="Bandarenka Y.V."/>
            <person name="Zhorov D.G."/>
            <person name="Warner D."/>
        </authorList>
    </citation>
    <scope>NUCLEOTIDE SEQUENCE [LARGE SCALE GENOMIC DNA]</scope>
    <source>
        <strain evidence="1">180601</strain>
        <tissue evidence="1">Whole Body</tissue>
    </source>
</reference>
<accession>A0A6G0ZHU3</accession>
<dbReference type="EMBL" id="VUJU01000486">
    <property type="protein sequence ID" value="KAF0770095.1"/>
    <property type="molecule type" value="Genomic_DNA"/>
</dbReference>
<protein>
    <submittedName>
        <fullName evidence="1">Zinc finger MYM-type protein 6-like</fullName>
    </submittedName>
</protein>
<dbReference type="Proteomes" id="UP000478052">
    <property type="component" value="Unassembled WGS sequence"/>
</dbReference>
<gene>
    <name evidence="1" type="ORF">FWK35_00008986</name>
</gene>
<evidence type="ECO:0000313" key="1">
    <source>
        <dbReference type="EMBL" id="KAF0770095.1"/>
    </source>
</evidence>
<dbReference type="AlphaFoldDB" id="A0A6G0ZHU3"/>